<evidence type="ECO:0000313" key="3">
    <source>
        <dbReference type="Proteomes" id="UP001432180"/>
    </source>
</evidence>
<dbReference type="RefSeq" id="WP_328984181.1">
    <property type="nucleotide sequence ID" value="NZ_CP121472.1"/>
</dbReference>
<dbReference type="PANTHER" id="PTHR40396">
    <property type="entry name" value="ATPASE-LIKE PROTEIN"/>
    <property type="match status" value="1"/>
</dbReference>
<sequence length="430" mass="48639">MLIEFRVENHRSLRDEQVLTMQAGSEANNQDQRPRKIEGIRKPLLPAAAIYGANASGKSNVLSALGFMRDAVIHSHRAWSPEEEVPRDPFGWGPKAAEPSFFEVSFLAEGIRYQYGFVANDERFLEEWLYAWPQGRKQTWFERDGDAYAFGDNLKGENQLVTEVTRPNALFVSSAVQLRHHQLQPIYRWFRGLQTINIERRKTFPLFGAPFDPIVRKLIEEKEKEKENKPEHSNLGDIIGMLQAADTGITDIRLASTDEGIAANGTRSGRPERRRVLLRHDTECEDAWLPLEAESQGTRTLYRVGPIVLELLRSGGLLLVDELEASLHPALGRQIIQQFNDPRTNPRHAQILFTTHDTHLLGGMLGDPPLRRDQVWLTEKAGNGATSVYALTDYKPRPSENLERGYLQGRYGAIPYLGELISPDPAANDD</sequence>
<dbReference type="Gene3D" id="3.40.50.300">
    <property type="entry name" value="P-loop containing nucleotide triphosphate hydrolases"/>
    <property type="match status" value="1"/>
</dbReference>
<dbReference type="InterPro" id="IPR027417">
    <property type="entry name" value="P-loop_NTPase"/>
</dbReference>
<feature type="domain" description="ATPase AAA-type core" evidence="1">
    <location>
        <begin position="48"/>
        <end position="361"/>
    </location>
</feature>
<dbReference type="InterPro" id="IPR003959">
    <property type="entry name" value="ATPase_AAA_core"/>
</dbReference>
<reference evidence="2 3" key="1">
    <citation type="journal article" date="2023" name="Microorganisms">
        <title>Thiorhodovibrio frisius and Trv. litoralis spp. nov., Two Novel Members from a Clade of Fastidious Purple Sulfur Bacteria That Exhibit Unique Red-Shifted Light-Harvesting Capabilities.</title>
        <authorList>
            <person name="Methner A."/>
            <person name="Kuzyk S.B."/>
            <person name="Petersen J."/>
            <person name="Bauer S."/>
            <person name="Brinkmann H."/>
            <person name="Sichau K."/>
            <person name="Wanner G."/>
            <person name="Wolf J."/>
            <person name="Neumann-Schaal M."/>
            <person name="Henke P."/>
            <person name="Tank M."/>
            <person name="Sproer C."/>
            <person name="Bunk B."/>
            <person name="Overmann J."/>
        </authorList>
    </citation>
    <scope>NUCLEOTIDE SEQUENCE [LARGE SCALE GENOMIC DNA]</scope>
    <source>
        <strain evidence="2 3">DSM 6702</strain>
    </source>
</reference>
<dbReference type="PANTHER" id="PTHR40396:SF1">
    <property type="entry name" value="ATPASE AAA-TYPE CORE DOMAIN-CONTAINING PROTEIN"/>
    <property type="match status" value="1"/>
</dbReference>
<proteinExistence type="predicted"/>
<evidence type="ECO:0000259" key="1">
    <source>
        <dbReference type="Pfam" id="PF13304"/>
    </source>
</evidence>
<dbReference type="EMBL" id="CP121472">
    <property type="protein sequence ID" value="WPL18412.1"/>
    <property type="molecule type" value="Genomic_DNA"/>
</dbReference>
<protein>
    <submittedName>
        <fullName evidence="2">ATPase</fullName>
    </submittedName>
</protein>
<accession>A0ABZ0SD72</accession>
<keyword evidence="3" id="KW-1185">Reference proteome</keyword>
<evidence type="ECO:0000313" key="2">
    <source>
        <dbReference type="EMBL" id="WPL18412.1"/>
    </source>
</evidence>
<organism evidence="2 3">
    <name type="scientific">Thiorhodovibrio winogradskyi</name>
    <dbReference type="NCBI Taxonomy" id="77007"/>
    <lineage>
        <taxon>Bacteria</taxon>
        <taxon>Pseudomonadati</taxon>
        <taxon>Pseudomonadota</taxon>
        <taxon>Gammaproteobacteria</taxon>
        <taxon>Chromatiales</taxon>
        <taxon>Chromatiaceae</taxon>
        <taxon>Thiorhodovibrio</taxon>
    </lineage>
</organism>
<name>A0ABZ0SD72_9GAMM</name>
<dbReference type="Pfam" id="PF13304">
    <property type="entry name" value="AAA_21"/>
    <property type="match status" value="1"/>
</dbReference>
<dbReference type="SUPFAM" id="SSF52540">
    <property type="entry name" value="P-loop containing nucleoside triphosphate hydrolases"/>
    <property type="match status" value="1"/>
</dbReference>
<dbReference type="Proteomes" id="UP001432180">
    <property type="component" value="Chromosome"/>
</dbReference>
<gene>
    <name evidence="2" type="ORF">Thiowin_03485</name>
</gene>